<evidence type="ECO:0000313" key="3">
    <source>
        <dbReference type="Proteomes" id="UP000199820"/>
    </source>
</evidence>
<protein>
    <submittedName>
        <fullName evidence="2">Purine-binding chemotaxis protein CheW</fullName>
    </submittedName>
</protein>
<name>A0A1I0HW21_9FIRM</name>
<dbReference type="SMART" id="SM00260">
    <property type="entry name" value="CheW"/>
    <property type="match status" value="1"/>
</dbReference>
<dbReference type="Gene3D" id="2.40.50.180">
    <property type="entry name" value="CheA-289, Domain 4"/>
    <property type="match status" value="1"/>
</dbReference>
<keyword evidence="3" id="KW-1185">Reference proteome</keyword>
<dbReference type="Pfam" id="PF01584">
    <property type="entry name" value="CheW"/>
    <property type="match status" value="1"/>
</dbReference>
<accession>A0A1I0HW21</accession>
<dbReference type="eggNOG" id="COG0835">
    <property type="taxonomic scope" value="Bacteria"/>
</dbReference>
<sequence>MTEEINTQEEFVNEEDEIAKEETGNFVRCLTFESSDLILFISTEHVIEIINDHSITELPLVPDYVKGIINLRGQILPIVDIRLLMGSDAIEYTSKTCIIVLNIQDTAIGIVVDTVRQVVDINMDNVHPIPVKNQRKLLNGMINMDDGTVCMSFDCDSLIASRMM</sequence>
<dbReference type="GO" id="GO:0005829">
    <property type="term" value="C:cytosol"/>
    <property type="evidence" value="ECO:0007669"/>
    <property type="project" value="TreeGrafter"/>
</dbReference>
<dbReference type="OrthoDB" id="9794382at2"/>
<dbReference type="InterPro" id="IPR039315">
    <property type="entry name" value="CheW"/>
</dbReference>
<organism evidence="2 3">
    <name type="scientific">[Clostridium] aminophilum</name>
    <dbReference type="NCBI Taxonomy" id="1526"/>
    <lineage>
        <taxon>Bacteria</taxon>
        <taxon>Bacillati</taxon>
        <taxon>Bacillota</taxon>
        <taxon>Clostridia</taxon>
        <taxon>Lachnospirales</taxon>
        <taxon>Lachnospiraceae</taxon>
    </lineage>
</organism>
<dbReference type="Gene3D" id="2.30.30.40">
    <property type="entry name" value="SH3 Domains"/>
    <property type="match status" value="1"/>
</dbReference>
<proteinExistence type="predicted"/>
<dbReference type="PANTHER" id="PTHR22617">
    <property type="entry name" value="CHEMOTAXIS SENSOR HISTIDINE KINASE-RELATED"/>
    <property type="match status" value="1"/>
</dbReference>
<evidence type="ECO:0000259" key="1">
    <source>
        <dbReference type="PROSITE" id="PS50851"/>
    </source>
</evidence>
<dbReference type="PANTHER" id="PTHR22617:SF23">
    <property type="entry name" value="CHEMOTAXIS PROTEIN CHEW"/>
    <property type="match status" value="1"/>
</dbReference>
<dbReference type="STRING" id="1526.SAMN02910262_00894"/>
<dbReference type="InterPro" id="IPR002545">
    <property type="entry name" value="CheW-lke_dom"/>
</dbReference>
<dbReference type="EMBL" id="FOIL01000058">
    <property type="protein sequence ID" value="SET87406.1"/>
    <property type="molecule type" value="Genomic_DNA"/>
</dbReference>
<dbReference type="GO" id="GO:0007165">
    <property type="term" value="P:signal transduction"/>
    <property type="evidence" value="ECO:0007669"/>
    <property type="project" value="InterPro"/>
</dbReference>
<dbReference type="RefSeq" id="WP_074650309.1">
    <property type="nucleotide sequence ID" value="NZ_FOIL01000058.1"/>
</dbReference>
<dbReference type="AlphaFoldDB" id="A0A1I0HW21"/>
<dbReference type="InterPro" id="IPR036061">
    <property type="entry name" value="CheW-like_dom_sf"/>
</dbReference>
<dbReference type="SUPFAM" id="SSF50341">
    <property type="entry name" value="CheW-like"/>
    <property type="match status" value="1"/>
</dbReference>
<dbReference type="Proteomes" id="UP000199820">
    <property type="component" value="Unassembled WGS sequence"/>
</dbReference>
<dbReference type="PROSITE" id="PS50851">
    <property type="entry name" value="CHEW"/>
    <property type="match status" value="1"/>
</dbReference>
<gene>
    <name evidence="2" type="ORF">SAMN04487771_10585</name>
</gene>
<feature type="domain" description="CheW-like" evidence="1">
    <location>
        <begin position="26"/>
        <end position="164"/>
    </location>
</feature>
<reference evidence="2 3" key="1">
    <citation type="submission" date="2016-10" db="EMBL/GenBank/DDBJ databases">
        <authorList>
            <person name="de Groot N.N."/>
        </authorList>
    </citation>
    <scope>NUCLEOTIDE SEQUENCE [LARGE SCALE GENOMIC DNA]</scope>
    <source>
        <strain evidence="2 3">KH1P1</strain>
    </source>
</reference>
<evidence type="ECO:0000313" key="2">
    <source>
        <dbReference type="EMBL" id="SET87406.1"/>
    </source>
</evidence>
<dbReference type="GO" id="GO:0006935">
    <property type="term" value="P:chemotaxis"/>
    <property type="evidence" value="ECO:0007669"/>
    <property type="project" value="InterPro"/>
</dbReference>